<dbReference type="Proteomes" id="UP000441754">
    <property type="component" value="Unassembled WGS sequence"/>
</dbReference>
<reference evidence="1 2" key="1">
    <citation type="journal article" date="2018" name="Antonie Van Leeuwenhoek">
        <title>Larkinella terrae sp. nov., isolated from soil on Jeju Island, South Korea.</title>
        <authorList>
            <person name="Ten L.N."/>
            <person name="Jeon J."/>
            <person name="Park S.J."/>
            <person name="Park S."/>
            <person name="Lee S.Y."/>
            <person name="Kim M.K."/>
            <person name="Jung H.Y."/>
        </authorList>
    </citation>
    <scope>NUCLEOTIDE SEQUENCE [LARGE SCALE GENOMIC DNA]</scope>
    <source>
        <strain evidence="1 2">KCTC 52001</strain>
    </source>
</reference>
<accession>A0A7K0EGS7</accession>
<name>A0A7K0EGS7_9BACT</name>
<evidence type="ECO:0000313" key="2">
    <source>
        <dbReference type="Proteomes" id="UP000441754"/>
    </source>
</evidence>
<keyword evidence="2" id="KW-1185">Reference proteome</keyword>
<sequence length="85" mass="9212">MNPLQSCQTTGTILPKVGNQEILKGILCERKKNTAVIFSPMAVQPPTHNCCLTGKKELGKMQYLPIKIKSIGQKGGRTEDSGLLS</sequence>
<dbReference type="EMBL" id="WJXZ01000002">
    <property type="protein sequence ID" value="MRS60771.1"/>
    <property type="molecule type" value="Genomic_DNA"/>
</dbReference>
<gene>
    <name evidence="1" type="ORF">GJJ30_05655</name>
</gene>
<evidence type="ECO:0000313" key="1">
    <source>
        <dbReference type="EMBL" id="MRS60771.1"/>
    </source>
</evidence>
<organism evidence="1 2">
    <name type="scientific">Larkinella terrae</name>
    <dbReference type="NCBI Taxonomy" id="2025311"/>
    <lineage>
        <taxon>Bacteria</taxon>
        <taxon>Pseudomonadati</taxon>
        <taxon>Bacteroidota</taxon>
        <taxon>Cytophagia</taxon>
        <taxon>Cytophagales</taxon>
        <taxon>Spirosomataceae</taxon>
        <taxon>Larkinella</taxon>
    </lineage>
</organism>
<comment type="caution">
    <text evidence="1">The sequence shown here is derived from an EMBL/GenBank/DDBJ whole genome shotgun (WGS) entry which is preliminary data.</text>
</comment>
<protein>
    <submittedName>
        <fullName evidence="1">Uncharacterized protein</fullName>
    </submittedName>
</protein>
<proteinExistence type="predicted"/>
<dbReference type="RefSeq" id="WP_154174063.1">
    <property type="nucleotide sequence ID" value="NZ_WJXZ01000002.1"/>
</dbReference>
<dbReference type="AlphaFoldDB" id="A0A7K0EGS7"/>